<evidence type="ECO:0000313" key="2">
    <source>
        <dbReference type="EMBL" id="XAY07569.1"/>
    </source>
</evidence>
<sequence>MAISRKLYALLVVPTLTLAACGGGGGDSDEDQIRSIIKDGANDPASICDHVTPALLKQLGGTVDACKKVAKEQDDGDKKADVSNLKVNGDSATATVTDKTGANSIKFTKSGDDWKVSG</sequence>
<evidence type="ECO:0008006" key="3">
    <source>
        <dbReference type="Google" id="ProtNLM"/>
    </source>
</evidence>
<dbReference type="KEGG" id="parq:DSM112329_04454"/>
<feature type="chain" id="PRO_5043548831" description="DUF4878 domain-containing protein" evidence="1">
    <location>
        <begin position="20"/>
        <end position="118"/>
    </location>
</feature>
<dbReference type="EMBL" id="CP114014">
    <property type="protein sequence ID" value="XAY07569.1"/>
    <property type="molecule type" value="Genomic_DNA"/>
</dbReference>
<feature type="signal peptide" evidence="1">
    <location>
        <begin position="1"/>
        <end position="19"/>
    </location>
</feature>
<reference evidence="2" key="1">
    <citation type="submission" date="2022-12" db="EMBL/GenBank/DDBJ databases">
        <title>Paraconexibacter alkalitolerans sp. nov. and Baekduia alba sp. nov., isolated from soil and emended description of the genera Paraconexibacter (Chun et al., 2020) and Baekduia (An et al., 2020).</title>
        <authorList>
            <person name="Vieira S."/>
            <person name="Huber K.J."/>
            <person name="Geppert A."/>
            <person name="Wolf J."/>
            <person name="Neumann-Schaal M."/>
            <person name="Muesken M."/>
            <person name="Overmann J."/>
        </authorList>
    </citation>
    <scope>NUCLEOTIDE SEQUENCE</scope>
    <source>
        <strain evidence="2">AEG42_29</strain>
    </source>
</reference>
<dbReference type="PROSITE" id="PS51257">
    <property type="entry name" value="PROKAR_LIPOPROTEIN"/>
    <property type="match status" value="1"/>
</dbReference>
<name>A0AAU7B0X6_9ACTN</name>
<accession>A0AAU7B0X6</accession>
<proteinExistence type="predicted"/>
<dbReference type="RefSeq" id="WP_354698761.1">
    <property type="nucleotide sequence ID" value="NZ_CP114014.1"/>
</dbReference>
<organism evidence="2">
    <name type="scientific">Paraconexibacter sp. AEG42_29</name>
    <dbReference type="NCBI Taxonomy" id="2997339"/>
    <lineage>
        <taxon>Bacteria</taxon>
        <taxon>Bacillati</taxon>
        <taxon>Actinomycetota</taxon>
        <taxon>Thermoleophilia</taxon>
        <taxon>Solirubrobacterales</taxon>
        <taxon>Paraconexibacteraceae</taxon>
        <taxon>Paraconexibacter</taxon>
    </lineage>
</organism>
<gene>
    <name evidence="2" type="ORF">DSM112329_04454</name>
</gene>
<keyword evidence="1" id="KW-0732">Signal</keyword>
<evidence type="ECO:0000256" key="1">
    <source>
        <dbReference type="SAM" id="SignalP"/>
    </source>
</evidence>
<dbReference type="AlphaFoldDB" id="A0AAU7B0X6"/>
<protein>
    <recommendedName>
        <fullName evidence="3">DUF4878 domain-containing protein</fullName>
    </recommendedName>
</protein>